<gene>
    <name evidence="1" type="ORF">PR048_018751</name>
</gene>
<organism evidence="1 2">
    <name type="scientific">Dryococelus australis</name>
    <dbReference type="NCBI Taxonomy" id="614101"/>
    <lineage>
        <taxon>Eukaryota</taxon>
        <taxon>Metazoa</taxon>
        <taxon>Ecdysozoa</taxon>
        <taxon>Arthropoda</taxon>
        <taxon>Hexapoda</taxon>
        <taxon>Insecta</taxon>
        <taxon>Pterygota</taxon>
        <taxon>Neoptera</taxon>
        <taxon>Polyneoptera</taxon>
        <taxon>Phasmatodea</taxon>
        <taxon>Verophasmatodea</taxon>
        <taxon>Anareolatae</taxon>
        <taxon>Phasmatidae</taxon>
        <taxon>Eurycanthinae</taxon>
        <taxon>Dryococelus</taxon>
    </lineage>
</organism>
<proteinExistence type="predicted"/>
<dbReference type="PANTHER" id="PTHR45749">
    <property type="match status" value="1"/>
</dbReference>
<name>A0ABQ9HDX5_9NEOP</name>
<reference evidence="1 2" key="1">
    <citation type="submission" date="2023-02" db="EMBL/GenBank/DDBJ databases">
        <title>LHISI_Scaffold_Assembly.</title>
        <authorList>
            <person name="Stuart O.P."/>
            <person name="Cleave R."/>
            <person name="Magrath M.J.L."/>
            <person name="Mikheyev A.S."/>
        </authorList>
    </citation>
    <scope>NUCLEOTIDE SEQUENCE [LARGE SCALE GENOMIC DNA]</scope>
    <source>
        <strain evidence="1">Daus_M_001</strain>
        <tissue evidence="1">Leg muscle</tissue>
    </source>
</reference>
<dbReference type="PANTHER" id="PTHR45749:SF35">
    <property type="entry name" value="AC-LIKE TRANSPOSASE-RELATED"/>
    <property type="match status" value="1"/>
</dbReference>
<accession>A0ABQ9HDX5</accession>
<evidence type="ECO:0000313" key="2">
    <source>
        <dbReference type="Proteomes" id="UP001159363"/>
    </source>
</evidence>
<comment type="caution">
    <text evidence="1">The sequence shown here is derived from an EMBL/GenBank/DDBJ whole genome shotgun (WGS) entry which is preliminary data.</text>
</comment>
<evidence type="ECO:0000313" key="1">
    <source>
        <dbReference type="EMBL" id="KAJ8882263.1"/>
    </source>
</evidence>
<dbReference type="Proteomes" id="UP001159363">
    <property type="component" value="Chromosome 5"/>
</dbReference>
<keyword evidence="2" id="KW-1185">Reference proteome</keyword>
<dbReference type="EMBL" id="JARBHB010000006">
    <property type="protein sequence ID" value="KAJ8882263.1"/>
    <property type="molecule type" value="Genomic_DNA"/>
</dbReference>
<protein>
    <submittedName>
        <fullName evidence="1">Uncharacterized protein</fullName>
    </submittedName>
</protein>
<sequence>MREKKRGREGGGERENAFLFTYLDPLPPPLMDSPNASSPTSTPSRHMNWWYHTIQENGPHELPTKFVKYQHKSLTSEFPVNKDGRRFSTKNYLRRVCSDVIFCFCCRLFVTIQMSLSSESGYSDWKHMSELLSEHETSPHHMKAYQSWSECSQRLHLGKMIDSENHRILPNETERWRENLAFRGKSDLIYQRNNRNFLKILAFIGKFDVIIADHLQRITSKQSYVHYLRENIQNEIISMLGSKIRQTILNEEKNHVHKRKFLGFVQINSSTGDALTDILVTQLKEIKISLHNIHGEGYDNGAIQRASGIDAVTSFCYQIGEIYDVLYELSVDPRTDAFGKNTAISLARKQKSFKLVCCLIVWHAILFTTNMVRKVLQRENMDISTAVELIVKIKSYSKHMQWDEGLEETAVDAKEMAETLDIEPQFPAELPLCSHMMRLLSSSKLKMIKNYLRPTMSQEHLVELAMMSIEHRYNH</sequence>